<keyword evidence="2" id="KW-1185">Reference proteome</keyword>
<comment type="caution">
    <text evidence="1">The sequence shown here is derived from an EMBL/GenBank/DDBJ whole genome shotgun (WGS) entry which is preliminary data.</text>
</comment>
<dbReference type="AlphaFoldDB" id="A0A267MPG7"/>
<dbReference type="RefSeq" id="WP_095130628.1">
    <property type="nucleotide sequence ID" value="NZ_NIBG01000001.1"/>
</dbReference>
<sequence length="98" mass="11107">MVEFNEKIKYKKKSDTDFGGNESYSEEMTTPARIKEKFTMVKDKIGEEVIVSLEIKVPGDCDIGVEDIVTYEGNELDVIAKSSKKDIEGNIVFKKVYC</sequence>
<accession>A0A267MPG7</accession>
<name>A0A267MPG7_9FIRM</name>
<evidence type="ECO:0000313" key="1">
    <source>
        <dbReference type="EMBL" id="PAB61322.1"/>
    </source>
</evidence>
<protein>
    <submittedName>
        <fullName evidence="1">Uncharacterized protein</fullName>
    </submittedName>
</protein>
<proteinExistence type="predicted"/>
<gene>
    <name evidence="1" type="ORF">CCE28_02500</name>
</gene>
<dbReference type="EMBL" id="NIBG01000001">
    <property type="protein sequence ID" value="PAB61322.1"/>
    <property type="molecule type" value="Genomic_DNA"/>
</dbReference>
<evidence type="ECO:0000313" key="2">
    <source>
        <dbReference type="Proteomes" id="UP000216024"/>
    </source>
</evidence>
<dbReference type="Proteomes" id="UP000216024">
    <property type="component" value="Unassembled WGS sequence"/>
</dbReference>
<organism evidence="1 2">
    <name type="scientific">Anaeromicrobium sediminis</name>
    <dbReference type="NCBI Taxonomy" id="1478221"/>
    <lineage>
        <taxon>Bacteria</taxon>
        <taxon>Bacillati</taxon>
        <taxon>Bacillota</taxon>
        <taxon>Clostridia</taxon>
        <taxon>Peptostreptococcales</taxon>
        <taxon>Thermotaleaceae</taxon>
        <taxon>Anaeromicrobium</taxon>
    </lineage>
</organism>
<reference evidence="1 2" key="1">
    <citation type="submission" date="2017-06" db="EMBL/GenBank/DDBJ databases">
        <title>Draft genome sequence of anaerobic fermentative bacterium Anaeromicrobium sediminis DY2726D isolated from West Pacific Ocean sediments.</title>
        <authorList>
            <person name="Zeng X."/>
        </authorList>
    </citation>
    <scope>NUCLEOTIDE SEQUENCE [LARGE SCALE GENOMIC DNA]</scope>
    <source>
        <strain evidence="1 2">DY2726D</strain>
    </source>
</reference>